<proteinExistence type="inferred from homology"/>
<keyword evidence="8 12" id="KW-1133">Transmembrane helix</keyword>
<keyword evidence="5 12" id="KW-0812">Transmembrane</keyword>
<keyword evidence="7" id="KW-0965">Cell junction</keyword>
<dbReference type="GO" id="GO:0005921">
    <property type="term" value="C:gap junction"/>
    <property type="evidence" value="ECO:0007669"/>
    <property type="project" value="UniProtKB-SubCell"/>
</dbReference>
<evidence type="ECO:0000313" key="13">
    <source>
        <dbReference type="EMBL" id="CAD7637350.1"/>
    </source>
</evidence>
<organism evidence="13">
    <name type="scientific">Oppiella nova</name>
    <dbReference type="NCBI Taxonomy" id="334625"/>
    <lineage>
        <taxon>Eukaryota</taxon>
        <taxon>Metazoa</taxon>
        <taxon>Ecdysozoa</taxon>
        <taxon>Arthropoda</taxon>
        <taxon>Chelicerata</taxon>
        <taxon>Arachnida</taxon>
        <taxon>Acari</taxon>
        <taxon>Acariformes</taxon>
        <taxon>Sarcoptiformes</taxon>
        <taxon>Oribatida</taxon>
        <taxon>Brachypylina</taxon>
        <taxon>Oppioidea</taxon>
        <taxon>Oppiidae</taxon>
        <taxon>Oppiella</taxon>
    </lineage>
</organism>
<reference evidence="13" key="1">
    <citation type="submission" date="2020-11" db="EMBL/GenBank/DDBJ databases">
        <authorList>
            <person name="Tran Van P."/>
        </authorList>
    </citation>
    <scope>NUCLEOTIDE SEQUENCE</scope>
</reference>
<gene>
    <name evidence="12" type="primary">inx</name>
    <name evidence="13" type="ORF">ONB1V03_LOCUS763</name>
</gene>
<evidence type="ECO:0000256" key="2">
    <source>
        <dbReference type="ARBA" id="ARBA00004651"/>
    </source>
</evidence>
<evidence type="ECO:0000256" key="12">
    <source>
        <dbReference type="RuleBase" id="RU010713"/>
    </source>
</evidence>
<evidence type="ECO:0000256" key="3">
    <source>
        <dbReference type="ARBA" id="ARBA00022448"/>
    </source>
</evidence>
<dbReference type="GO" id="GO:0034220">
    <property type="term" value="P:monoatomic ion transmembrane transport"/>
    <property type="evidence" value="ECO:0007669"/>
    <property type="project" value="UniProtKB-KW"/>
</dbReference>
<comment type="similarity">
    <text evidence="12">Belongs to the pannexin family.</text>
</comment>
<dbReference type="GO" id="GO:0007602">
    <property type="term" value="P:phototransduction"/>
    <property type="evidence" value="ECO:0007669"/>
    <property type="project" value="TreeGrafter"/>
</dbReference>
<keyword evidence="14" id="KW-1185">Reference proteome</keyword>
<evidence type="ECO:0000256" key="9">
    <source>
        <dbReference type="ARBA" id="ARBA00023065"/>
    </source>
</evidence>
<evidence type="ECO:0000256" key="4">
    <source>
        <dbReference type="ARBA" id="ARBA00022475"/>
    </source>
</evidence>
<dbReference type="GO" id="GO:0005243">
    <property type="term" value="F:gap junction channel activity"/>
    <property type="evidence" value="ECO:0007669"/>
    <property type="project" value="TreeGrafter"/>
</dbReference>
<feature type="transmembrane region" description="Helical" evidence="12">
    <location>
        <begin position="145"/>
        <end position="167"/>
    </location>
</feature>
<dbReference type="OrthoDB" id="5867527at2759"/>
<feature type="transmembrane region" description="Helical" evidence="12">
    <location>
        <begin position="73"/>
        <end position="95"/>
    </location>
</feature>
<accession>A0A7R9L9R3</accession>
<dbReference type="AlphaFoldDB" id="A0A7R9L9R3"/>
<evidence type="ECO:0000256" key="6">
    <source>
        <dbReference type="ARBA" id="ARBA00022868"/>
    </source>
</evidence>
<dbReference type="PANTHER" id="PTHR11893">
    <property type="entry name" value="INNEXIN"/>
    <property type="match status" value="1"/>
</dbReference>
<comment type="caution">
    <text evidence="12">Lacks conserved residue(s) required for the propagation of feature annotation.</text>
</comment>
<evidence type="ECO:0000313" key="14">
    <source>
        <dbReference type="Proteomes" id="UP000728032"/>
    </source>
</evidence>
<dbReference type="GO" id="GO:0005886">
    <property type="term" value="C:plasma membrane"/>
    <property type="evidence" value="ECO:0007669"/>
    <property type="project" value="UniProtKB-SubCell"/>
</dbReference>
<evidence type="ECO:0000256" key="7">
    <source>
        <dbReference type="ARBA" id="ARBA00022949"/>
    </source>
</evidence>
<evidence type="ECO:0000256" key="1">
    <source>
        <dbReference type="ARBA" id="ARBA00004610"/>
    </source>
</evidence>
<keyword evidence="4" id="KW-1003">Cell membrane</keyword>
<dbReference type="PANTHER" id="PTHR11893:SF41">
    <property type="entry name" value="INNEXIN INX2"/>
    <property type="match status" value="1"/>
</dbReference>
<evidence type="ECO:0000256" key="10">
    <source>
        <dbReference type="ARBA" id="ARBA00023136"/>
    </source>
</evidence>
<evidence type="ECO:0000256" key="8">
    <source>
        <dbReference type="ARBA" id="ARBA00022989"/>
    </source>
</evidence>
<dbReference type="PROSITE" id="PS51013">
    <property type="entry name" value="PANNEXIN"/>
    <property type="match status" value="1"/>
</dbReference>
<dbReference type="PRINTS" id="PR01262">
    <property type="entry name" value="INNEXIN"/>
</dbReference>
<dbReference type="EMBL" id="CAJPVJ010000077">
    <property type="protein sequence ID" value="CAG2160326.1"/>
    <property type="molecule type" value="Genomic_DNA"/>
</dbReference>
<dbReference type="Pfam" id="PF00876">
    <property type="entry name" value="Innexin"/>
    <property type="match status" value="1"/>
</dbReference>
<feature type="transmembrane region" description="Helical" evidence="12">
    <location>
        <begin position="232"/>
        <end position="253"/>
    </location>
</feature>
<keyword evidence="9 12" id="KW-0406">Ion transport</keyword>
<keyword evidence="11 12" id="KW-0407">Ion channel</keyword>
<evidence type="ECO:0000256" key="11">
    <source>
        <dbReference type="ARBA" id="ARBA00023303"/>
    </source>
</evidence>
<dbReference type="Proteomes" id="UP000728032">
    <property type="component" value="Unassembled WGS sequence"/>
</dbReference>
<evidence type="ECO:0000256" key="5">
    <source>
        <dbReference type="ARBA" id="ARBA00022692"/>
    </source>
</evidence>
<dbReference type="EMBL" id="OC914902">
    <property type="protein sequence ID" value="CAD7637350.1"/>
    <property type="molecule type" value="Genomic_DNA"/>
</dbReference>
<keyword evidence="3 12" id="KW-0813">Transport</keyword>
<comment type="function">
    <text evidence="12">Structural component of the gap junctions.</text>
</comment>
<dbReference type="InterPro" id="IPR000990">
    <property type="entry name" value="Innexin"/>
</dbReference>
<comment type="subcellular location">
    <subcellularLocation>
        <location evidence="1">Cell junction</location>
        <location evidence="1">Gap junction</location>
    </subcellularLocation>
    <subcellularLocation>
        <location evidence="2 12">Cell membrane</location>
        <topology evidence="2 12">Multi-pass membrane protein</topology>
    </subcellularLocation>
</comment>
<keyword evidence="10 12" id="KW-0472">Membrane</keyword>
<protein>
    <recommendedName>
        <fullName evidence="12">Innexin</fullName>
    </recommendedName>
</protein>
<sequence length="331" mass="39016">MTSYFDYTIGSHLLVSWWPGAGQDVRQQLLENFCWVEGTFTLPKALLKAIDKEVPAPGVEQFYEKDEVLPHSYYQWVCVVLFLQSLCFYITRALWKGWERGRIKNLMNDLNKVILKEEEKTGKRDSLVTQLVDSRGKNNAYAFRYFICEVVNFFNVIIQMVFINWFLGGEFSKYGINVFNYIDRDPNVSEDPMSRVFPKLTKCTFRQYGPSGDIKRFDNLCLLPQNILNEKLYIILWFWLYVLVIASGIMLFLKAVIIYCIDFIIWVNIQPKYFDTILSRCGYGDWFVLYLLGKNLDTMHYRDVIIELSKKLDELPTNRFEDEFDSSESKV</sequence>
<name>A0A7R9L9R3_9ACAR</name>
<keyword evidence="6" id="KW-0303">Gap junction</keyword>